<dbReference type="EMBL" id="FMHY01000002">
    <property type="protein sequence ID" value="SCL63811.1"/>
    <property type="molecule type" value="Genomic_DNA"/>
</dbReference>
<dbReference type="PANTHER" id="PTHR48079">
    <property type="entry name" value="PROTEIN YEEZ"/>
    <property type="match status" value="1"/>
</dbReference>
<dbReference type="AlphaFoldDB" id="A0A1C6VBP9"/>
<organism evidence="2 3">
    <name type="scientific">Micromonospora eburnea</name>
    <dbReference type="NCBI Taxonomy" id="227316"/>
    <lineage>
        <taxon>Bacteria</taxon>
        <taxon>Bacillati</taxon>
        <taxon>Actinomycetota</taxon>
        <taxon>Actinomycetes</taxon>
        <taxon>Micromonosporales</taxon>
        <taxon>Micromonosporaceae</taxon>
        <taxon>Micromonospora</taxon>
    </lineage>
</organism>
<keyword evidence="3" id="KW-1185">Reference proteome</keyword>
<dbReference type="STRING" id="227316.GA0070604_5056"/>
<evidence type="ECO:0000259" key="1">
    <source>
        <dbReference type="Pfam" id="PF01370"/>
    </source>
</evidence>
<reference evidence="3" key="1">
    <citation type="submission" date="2016-06" db="EMBL/GenBank/DDBJ databases">
        <authorList>
            <person name="Varghese N."/>
            <person name="Submissions Spin"/>
        </authorList>
    </citation>
    <scope>NUCLEOTIDE SEQUENCE [LARGE SCALE GENOMIC DNA]</scope>
    <source>
        <strain evidence="3">DSM 44814</strain>
    </source>
</reference>
<feature type="domain" description="NAD-dependent epimerase/dehydratase" evidence="1">
    <location>
        <begin position="3"/>
        <end position="227"/>
    </location>
</feature>
<dbReference type="Gene3D" id="3.40.50.720">
    <property type="entry name" value="NAD(P)-binding Rossmann-like Domain"/>
    <property type="match status" value="1"/>
</dbReference>
<dbReference type="GO" id="GO:0004029">
    <property type="term" value="F:aldehyde dehydrogenase (NAD+) activity"/>
    <property type="evidence" value="ECO:0007669"/>
    <property type="project" value="TreeGrafter"/>
</dbReference>
<dbReference type="Pfam" id="PF01370">
    <property type="entry name" value="Epimerase"/>
    <property type="match status" value="1"/>
</dbReference>
<dbReference type="GO" id="GO:0005737">
    <property type="term" value="C:cytoplasm"/>
    <property type="evidence" value="ECO:0007669"/>
    <property type="project" value="TreeGrafter"/>
</dbReference>
<sequence>MRVLVAGASGVIGVPLTRRLREHGHEVYGLTRDPGRARTLADRGVRAVVADAMDRDGLLRAVDGLAADVVIHELTALTRTPTRHSGVTQTNRLRTEGTANLLAAAEVIGAGRFLTQSIVLGYGYRDHGDRVRTEADPFGEPQGTKVDPHLSAIRATEQQAFTAPHGIALRYGMFYGGDTARLRPMLMKRRVPVANGGVLPWVHVEDAAAATVAALEQGRAGQAYNIADDEPATLAQVFTALARAFGAPAPRRLPAWLLRLAAPYAAAFAIDTNLRVSTRKAHAELGWRPAYPSYREGVATLTHG</sequence>
<proteinExistence type="predicted"/>
<dbReference type="PANTHER" id="PTHR48079:SF6">
    <property type="entry name" value="NAD(P)-BINDING DOMAIN-CONTAINING PROTEIN-RELATED"/>
    <property type="match status" value="1"/>
</dbReference>
<protein>
    <submittedName>
        <fullName evidence="2">Nucleoside-diphosphate-sugar epimerase</fullName>
    </submittedName>
</protein>
<evidence type="ECO:0000313" key="3">
    <source>
        <dbReference type="Proteomes" id="UP000199696"/>
    </source>
</evidence>
<dbReference type="InterPro" id="IPR036291">
    <property type="entry name" value="NAD(P)-bd_dom_sf"/>
</dbReference>
<dbReference type="OrthoDB" id="9801773at2"/>
<dbReference type="Proteomes" id="UP000199696">
    <property type="component" value="Unassembled WGS sequence"/>
</dbReference>
<dbReference type="SUPFAM" id="SSF51735">
    <property type="entry name" value="NAD(P)-binding Rossmann-fold domains"/>
    <property type="match status" value="1"/>
</dbReference>
<dbReference type="InterPro" id="IPR001509">
    <property type="entry name" value="Epimerase_deHydtase"/>
</dbReference>
<dbReference type="RefSeq" id="WP_091123560.1">
    <property type="nucleotide sequence ID" value="NZ_FMHY01000002.1"/>
</dbReference>
<accession>A0A1C6VBP9</accession>
<name>A0A1C6VBP9_9ACTN</name>
<dbReference type="InterPro" id="IPR051783">
    <property type="entry name" value="NAD(P)-dependent_oxidoreduct"/>
</dbReference>
<gene>
    <name evidence="2" type="ORF">GA0070604_5056</name>
</gene>
<evidence type="ECO:0000313" key="2">
    <source>
        <dbReference type="EMBL" id="SCL63811.1"/>
    </source>
</evidence>